<gene>
    <name evidence="6" type="primary">herA</name>
    <name evidence="6" type="ORF">LFW2832_01170</name>
</gene>
<accession>A0A5E4LSH9</accession>
<dbReference type="GO" id="GO:0016887">
    <property type="term" value="F:ATP hydrolysis activity"/>
    <property type="evidence" value="ECO:0007669"/>
    <property type="project" value="RHEA"/>
</dbReference>
<evidence type="ECO:0000259" key="5">
    <source>
        <dbReference type="Pfam" id="PF01935"/>
    </source>
</evidence>
<evidence type="ECO:0000256" key="4">
    <source>
        <dbReference type="ARBA" id="ARBA00048988"/>
    </source>
</evidence>
<keyword evidence="6" id="KW-0067">ATP-binding</keyword>
<feature type="domain" description="Helicase HerA central" evidence="5">
    <location>
        <begin position="133"/>
        <end position="341"/>
    </location>
</feature>
<dbReference type="GO" id="GO:0043138">
    <property type="term" value="F:3'-5' DNA helicase activity"/>
    <property type="evidence" value="ECO:0007669"/>
    <property type="project" value="UniProtKB-EC"/>
</dbReference>
<evidence type="ECO:0000313" key="7">
    <source>
        <dbReference type="Proteomes" id="UP000789941"/>
    </source>
</evidence>
<dbReference type="InterPro" id="IPR008571">
    <property type="entry name" value="HerA-like"/>
</dbReference>
<keyword evidence="6" id="KW-0347">Helicase</keyword>
<dbReference type="Proteomes" id="UP000789941">
    <property type="component" value="Unassembled WGS sequence"/>
</dbReference>
<evidence type="ECO:0000256" key="3">
    <source>
        <dbReference type="ARBA" id="ARBA00048954"/>
    </source>
</evidence>
<comment type="catalytic activity">
    <reaction evidence="3">
        <text>ATP + H2O = ADP + phosphate + H(+)</text>
        <dbReference type="Rhea" id="RHEA:13065"/>
        <dbReference type="ChEBI" id="CHEBI:15377"/>
        <dbReference type="ChEBI" id="CHEBI:15378"/>
        <dbReference type="ChEBI" id="CHEBI:30616"/>
        <dbReference type="ChEBI" id="CHEBI:43474"/>
        <dbReference type="ChEBI" id="CHEBI:456216"/>
        <dbReference type="EC" id="5.6.2.3"/>
    </reaction>
</comment>
<dbReference type="SUPFAM" id="SSF52540">
    <property type="entry name" value="P-loop containing nucleoside triphosphate hydrolases"/>
    <property type="match status" value="1"/>
</dbReference>
<evidence type="ECO:0000313" key="6">
    <source>
        <dbReference type="EMBL" id="VVC04880.1"/>
    </source>
</evidence>
<dbReference type="GO" id="GO:0043139">
    <property type="term" value="F:5'-3' DNA helicase activity"/>
    <property type="evidence" value="ECO:0007669"/>
    <property type="project" value="UniProtKB-EC"/>
</dbReference>
<proteinExistence type="inferred from homology"/>
<dbReference type="InterPro" id="IPR027417">
    <property type="entry name" value="P-loop_NTPase"/>
</dbReference>
<dbReference type="EMBL" id="CABMJJ010000011">
    <property type="protein sequence ID" value="VVC04880.1"/>
    <property type="molecule type" value="Genomic_DNA"/>
</dbReference>
<comment type="similarity">
    <text evidence="1">Belongs to the HerA family.</text>
</comment>
<comment type="caution">
    <text evidence="6">The sequence shown here is derived from an EMBL/GenBank/DDBJ whole genome shotgun (WGS) entry which is preliminary data.</text>
</comment>
<comment type="catalytic activity">
    <reaction evidence="4">
        <text>ATP + H2O = ADP + phosphate + H(+)</text>
        <dbReference type="Rhea" id="RHEA:13065"/>
        <dbReference type="ChEBI" id="CHEBI:15377"/>
        <dbReference type="ChEBI" id="CHEBI:15378"/>
        <dbReference type="ChEBI" id="CHEBI:30616"/>
        <dbReference type="ChEBI" id="CHEBI:43474"/>
        <dbReference type="ChEBI" id="CHEBI:456216"/>
        <dbReference type="EC" id="5.6.2.4"/>
    </reaction>
</comment>
<keyword evidence="6" id="KW-0378">Hydrolase</keyword>
<evidence type="ECO:0000256" key="2">
    <source>
        <dbReference type="ARBA" id="ARBA00034617"/>
    </source>
</evidence>
<dbReference type="PANTHER" id="PTHR42957">
    <property type="entry name" value="HELICASE MJ1565-RELATED"/>
    <property type="match status" value="1"/>
</dbReference>
<dbReference type="InterPro" id="IPR002789">
    <property type="entry name" value="HerA_central"/>
</dbReference>
<comment type="catalytic activity">
    <reaction evidence="2">
        <text>Couples ATP hydrolysis with the unwinding of duplex DNA by translocating in the 3'-5' direction.</text>
        <dbReference type="EC" id="5.6.2.4"/>
    </reaction>
</comment>
<dbReference type="AlphaFoldDB" id="A0A5E4LSH9"/>
<sequence length="503" mass="56336">MNESLGVILATEESPSTSEFSFAVKEKNVKKGQYVQVAQGHAILFGFISEVFKSNRYFERAESVAEFERTSSIPSQFPSDSWEYVIGVVKILGIFNKGKFERAFSPPSPGSSVNLADNTLLRSFLGFEESGLHLGSIEHHDVPATISMTRLLQKHFAILAMSGAGKSHLASVLLEELLSRKKEDGRVAIVIIDIHGEYCGFSHDPVFGSKTTVVEGSEIKIPLKKISPEIMTEWIPHLSAPQRDVLRHALSSLKQQKKDADGYTFKELVSFIDSTDVSKDEVKRALKRSLSELKRYHFLSRKTENPKLLSQIKPGHMLILDFNSIDSLRKKQILVSLMARRLFNLRKKGKIPPFLLLIEEAHNFAREKAEESEAVSRSIIETIAREGRKFGSSLCLISQRPVNLSTTALSQCNTHIILRVTNPNDLDHIQMSSEGIDSRVAKNITGLKVGEAIVVGEAVNYPVFISVRDRKSLKREKGAPLHIQAKEFEERQEKKAKNVEAFL</sequence>
<dbReference type="PANTHER" id="PTHR42957:SF1">
    <property type="entry name" value="HELICASE MJ1565-RELATED"/>
    <property type="match status" value="1"/>
</dbReference>
<keyword evidence="6" id="KW-0547">Nucleotide-binding</keyword>
<dbReference type="Gene3D" id="3.40.50.300">
    <property type="entry name" value="P-loop containing nucleotide triphosphate hydrolases"/>
    <property type="match status" value="2"/>
</dbReference>
<organism evidence="6 7">
    <name type="scientific">Candidatus Bilamarchaeum dharawalense</name>
    <dbReference type="NCBI Taxonomy" id="2885759"/>
    <lineage>
        <taxon>Archaea</taxon>
        <taxon>Candidatus Micrarchaeota</taxon>
        <taxon>Candidatus Micrarchaeia</taxon>
        <taxon>Candidatus Anstonellales</taxon>
        <taxon>Candidatus Bilamarchaeaceae</taxon>
        <taxon>Candidatus Bilamarchaeum</taxon>
    </lineage>
</organism>
<name>A0A5E4LSH9_9ARCH</name>
<evidence type="ECO:0000256" key="1">
    <source>
        <dbReference type="ARBA" id="ARBA00007816"/>
    </source>
</evidence>
<protein>
    <submittedName>
        <fullName evidence="6">DNA double-strand break repair helicase HerA</fullName>
        <ecNumber evidence="6">3.6.4.12</ecNumber>
    </submittedName>
</protein>
<reference evidence="6 7" key="1">
    <citation type="submission" date="2019-08" db="EMBL/GenBank/DDBJ databases">
        <authorList>
            <person name="Vazquez-Campos X."/>
        </authorList>
    </citation>
    <scope>NUCLEOTIDE SEQUENCE [LARGE SCALE GENOMIC DNA]</scope>
    <source>
        <strain evidence="6">LFW-283_2</strain>
    </source>
</reference>
<dbReference type="EC" id="3.6.4.12" evidence="6"/>
<dbReference type="Pfam" id="PF01935">
    <property type="entry name" value="DUF87"/>
    <property type="match status" value="1"/>
</dbReference>